<comment type="caution">
    <text evidence="2">The sequence shown here is derived from an EMBL/GenBank/DDBJ whole genome shotgun (WGS) entry which is preliminary data.</text>
</comment>
<dbReference type="Proteomes" id="UP001597010">
    <property type="component" value="Unassembled WGS sequence"/>
</dbReference>
<sequence length="145" mass="16777">MENPVKPPDKVRRTEWLHIRLTPDEMKQINADQQRTSSRELSTFARKRLLEAPLTYFNRNASLDEGLLELVRLRKELNAVGNNLNQLTKKLNSFTATPGLMAVREALQLIREELDGKMEEIRDRMNELGVKWLQGSTVEKVLKGH</sequence>
<proteinExistence type="predicted"/>
<gene>
    <name evidence="2" type="primary">mobC</name>
    <name evidence="2" type="ORF">ACFQZX_00535</name>
</gene>
<dbReference type="Pfam" id="PF21983">
    <property type="entry name" value="NikA-like"/>
    <property type="match status" value="1"/>
</dbReference>
<protein>
    <submittedName>
        <fullName evidence="2">Plasmid mobilization relaxosome protein MobC</fullName>
    </submittedName>
</protein>
<dbReference type="EMBL" id="JBHTHZ010000001">
    <property type="protein sequence ID" value="MFD0792078.1"/>
    <property type="molecule type" value="Genomic_DNA"/>
</dbReference>
<evidence type="ECO:0000313" key="3">
    <source>
        <dbReference type="Proteomes" id="UP001597010"/>
    </source>
</evidence>
<evidence type="ECO:0000313" key="2">
    <source>
        <dbReference type="EMBL" id="MFD0792078.1"/>
    </source>
</evidence>
<name>A0ABW3AM50_9SPHI</name>
<keyword evidence="3" id="KW-1185">Reference proteome</keyword>
<keyword evidence="1" id="KW-0175">Coiled coil</keyword>
<dbReference type="InterPro" id="IPR053842">
    <property type="entry name" value="NikA-like"/>
</dbReference>
<dbReference type="RefSeq" id="WP_377110789.1">
    <property type="nucleotide sequence ID" value="NZ_JBHTHZ010000001.1"/>
</dbReference>
<evidence type="ECO:0000256" key="1">
    <source>
        <dbReference type="SAM" id="Coils"/>
    </source>
</evidence>
<feature type="coiled-coil region" evidence="1">
    <location>
        <begin position="70"/>
        <end position="131"/>
    </location>
</feature>
<organism evidence="2 3">
    <name type="scientific">Mucilaginibacter litoreus</name>
    <dbReference type="NCBI Taxonomy" id="1048221"/>
    <lineage>
        <taxon>Bacteria</taxon>
        <taxon>Pseudomonadati</taxon>
        <taxon>Bacteroidota</taxon>
        <taxon>Sphingobacteriia</taxon>
        <taxon>Sphingobacteriales</taxon>
        <taxon>Sphingobacteriaceae</taxon>
        <taxon>Mucilaginibacter</taxon>
    </lineage>
</organism>
<accession>A0ABW3AM50</accession>
<reference evidence="3" key="1">
    <citation type="journal article" date="2019" name="Int. J. Syst. Evol. Microbiol.">
        <title>The Global Catalogue of Microorganisms (GCM) 10K type strain sequencing project: providing services to taxonomists for standard genome sequencing and annotation.</title>
        <authorList>
            <consortium name="The Broad Institute Genomics Platform"/>
            <consortium name="The Broad Institute Genome Sequencing Center for Infectious Disease"/>
            <person name="Wu L."/>
            <person name="Ma J."/>
        </authorList>
    </citation>
    <scope>NUCLEOTIDE SEQUENCE [LARGE SCALE GENOMIC DNA]</scope>
    <source>
        <strain evidence="3">CCUG 61484</strain>
    </source>
</reference>